<sequence length="53" mass="5943">MNLLHEDLARAQIGARLGLAQQRRQAQLARAHRVSRRAQHDAEAARTAIARAF</sequence>
<organism evidence="1">
    <name type="scientific">freshwater metagenome</name>
    <dbReference type="NCBI Taxonomy" id="449393"/>
    <lineage>
        <taxon>unclassified sequences</taxon>
        <taxon>metagenomes</taxon>
        <taxon>ecological metagenomes</taxon>
    </lineage>
</organism>
<gene>
    <name evidence="1" type="ORF">UFOPK2579_00020</name>
</gene>
<evidence type="ECO:0000313" key="1">
    <source>
        <dbReference type="EMBL" id="CAB4684227.1"/>
    </source>
</evidence>
<name>A0A6J6NDH3_9ZZZZ</name>
<dbReference type="AlphaFoldDB" id="A0A6J6NDH3"/>
<reference evidence="1" key="1">
    <citation type="submission" date="2020-05" db="EMBL/GenBank/DDBJ databases">
        <authorList>
            <person name="Chiriac C."/>
            <person name="Salcher M."/>
            <person name="Ghai R."/>
            <person name="Kavagutti S V."/>
        </authorList>
    </citation>
    <scope>NUCLEOTIDE SEQUENCE</scope>
</reference>
<protein>
    <submittedName>
        <fullName evidence="1">Unannotated protein</fullName>
    </submittedName>
</protein>
<dbReference type="EMBL" id="CAEZXR010000001">
    <property type="protein sequence ID" value="CAB4684227.1"/>
    <property type="molecule type" value="Genomic_DNA"/>
</dbReference>
<accession>A0A6J6NDH3</accession>
<proteinExistence type="predicted"/>